<gene>
    <name evidence="2" type="ORF">SAMN06265219_10267</name>
</gene>
<dbReference type="AlphaFoldDB" id="A0A521B6I5"/>
<dbReference type="InterPro" id="IPR023753">
    <property type="entry name" value="FAD/NAD-binding_dom"/>
</dbReference>
<feature type="domain" description="FAD/NAD(P)-binding" evidence="1">
    <location>
        <begin position="3"/>
        <end position="124"/>
    </location>
</feature>
<dbReference type="SUPFAM" id="SSF51905">
    <property type="entry name" value="FAD/NAD(P)-binding domain"/>
    <property type="match status" value="2"/>
</dbReference>
<evidence type="ECO:0000313" key="2">
    <source>
        <dbReference type="EMBL" id="SMO42675.1"/>
    </source>
</evidence>
<dbReference type="Pfam" id="PF07992">
    <property type="entry name" value="Pyr_redox_2"/>
    <property type="match status" value="1"/>
</dbReference>
<protein>
    <submittedName>
        <fullName evidence="2">Sulfide:quinone oxidoreductase</fullName>
    </submittedName>
</protein>
<dbReference type="Proteomes" id="UP000317557">
    <property type="component" value="Unassembled WGS sequence"/>
</dbReference>
<keyword evidence="3" id="KW-1185">Reference proteome</keyword>
<dbReference type="OrthoDB" id="9781621at2"/>
<dbReference type="GO" id="GO:0016491">
    <property type="term" value="F:oxidoreductase activity"/>
    <property type="evidence" value="ECO:0007669"/>
    <property type="project" value="InterPro"/>
</dbReference>
<reference evidence="2 3" key="1">
    <citation type="submission" date="2017-05" db="EMBL/GenBank/DDBJ databases">
        <authorList>
            <person name="Varghese N."/>
            <person name="Submissions S."/>
        </authorList>
    </citation>
    <scope>NUCLEOTIDE SEQUENCE [LARGE SCALE GENOMIC DNA]</scope>
    <source>
        <strain evidence="2 3">DSM 21985</strain>
    </source>
</reference>
<dbReference type="RefSeq" id="WP_142453090.1">
    <property type="nucleotide sequence ID" value="NZ_FXTP01000002.1"/>
</dbReference>
<evidence type="ECO:0000313" key="3">
    <source>
        <dbReference type="Proteomes" id="UP000317557"/>
    </source>
</evidence>
<dbReference type="EMBL" id="FXTP01000002">
    <property type="protein sequence ID" value="SMO42675.1"/>
    <property type="molecule type" value="Genomic_DNA"/>
</dbReference>
<organism evidence="2 3">
    <name type="scientific">Gracilimonas mengyeensis</name>
    <dbReference type="NCBI Taxonomy" id="1302730"/>
    <lineage>
        <taxon>Bacteria</taxon>
        <taxon>Pseudomonadati</taxon>
        <taxon>Balneolota</taxon>
        <taxon>Balneolia</taxon>
        <taxon>Balneolales</taxon>
        <taxon>Balneolaceae</taxon>
        <taxon>Gracilimonas</taxon>
    </lineage>
</organism>
<evidence type="ECO:0000259" key="1">
    <source>
        <dbReference type="Pfam" id="PF07992"/>
    </source>
</evidence>
<accession>A0A521B6I5</accession>
<proteinExistence type="predicted"/>
<name>A0A521B6I5_9BACT</name>
<dbReference type="Gene3D" id="3.50.50.60">
    <property type="entry name" value="FAD/NAD(P)-binding domain"/>
    <property type="match status" value="2"/>
</dbReference>
<dbReference type="PANTHER" id="PTHR43755">
    <property type="match status" value="1"/>
</dbReference>
<dbReference type="InterPro" id="IPR052541">
    <property type="entry name" value="SQRD"/>
</dbReference>
<dbReference type="PANTHER" id="PTHR43755:SF1">
    <property type="entry name" value="FAD-DEPENDENT PYRIDINE NUCLEOTIDE-DISULPHIDE OXIDOREDUCTASE"/>
    <property type="match status" value="1"/>
</dbReference>
<sequence length="425" mass="47828">MKRLVILGAGTAGTMMLNKLSKALDPKEWKLTIVDKEEEHYYQPGFLFIPFGIYDKKDVIKPKKKFFPKEAEVIYSAIDRIDAEQNKVHLDNGQTLYYNYLIIATGTEICPDEIEGMNEDLWHKSIFDFYTVEGAVALAEFLKDWEGGKMVLNIAEMPIKCPVAPLEFVFLADDFFKKKGIRNKVDITLVTPLDAAFTKPVAAKSLGGFLDEKGINLVTEFNIGRVDNEQKKIISWDEREVDFDLLVAIPTNMGSKAIERSGLGDELNFVPTNKHTLQSEAHENIFVIGDATNLPSSKAGSVAHFESEVLFENLMSVIHGEPMKQMFDGHANCFIESGNGKGLLIDFNYDVEPLPGKFPIPGVGPFSLLKETRMNHLGKVGFKWLYWNALIKGRELPLESQMSMAGKEMPDIEPQKTKTLHLNHH</sequence>
<dbReference type="InterPro" id="IPR036188">
    <property type="entry name" value="FAD/NAD-bd_sf"/>
</dbReference>